<accession>A0A9D2B002</accession>
<gene>
    <name evidence="6" type="ORF">H9853_10210</name>
</gene>
<feature type="transmembrane region" description="Helical" evidence="4">
    <location>
        <begin position="181"/>
        <end position="201"/>
    </location>
</feature>
<dbReference type="Pfam" id="PF07690">
    <property type="entry name" value="MFS_1"/>
    <property type="match status" value="1"/>
</dbReference>
<keyword evidence="2 4" id="KW-1133">Transmembrane helix</keyword>
<proteinExistence type="predicted"/>
<feature type="transmembrane region" description="Helical" evidence="4">
    <location>
        <begin position="271"/>
        <end position="288"/>
    </location>
</feature>
<feature type="domain" description="Major facilitator superfamily (MFS) profile" evidence="5">
    <location>
        <begin position="23"/>
        <end position="409"/>
    </location>
</feature>
<feature type="transmembrane region" description="Helical" evidence="4">
    <location>
        <begin position="354"/>
        <end position="377"/>
    </location>
</feature>
<feature type="transmembrane region" description="Helical" evidence="4">
    <location>
        <begin position="383"/>
        <end position="403"/>
    </location>
</feature>
<comment type="caution">
    <text evidence="6">The sequence shown here is derived from an EMBL/GenBank/DDBJ whole genome shotgun (WGS) entry which is preliminary data.</text>
</comment>
<dbReference type="InterPro" id="IPR036259">
    <property type="entry name" value="MFS_trans_sf"/>
</dbReference>
<dbReference type="EMBL" id="DXEZ01000285">
    <property type="protein sequence ID" value="HIX55391.1"/>
    <property type="molecule type" value="Genomic_DNA"/>
</dbReference>
<evidence type="ECO:0000256" key="4">
    <source>
        <dbReference type="SAM" id="Phobius"/>
    </source>
</evidence>
<feature type="transmembrane region" description="Helical" evidence="4">
    <location>
        <begin position="295"/>
        <end position="313"/>
    </location>
</feature>
<dbReference type="InterPro" id="IPR020846">
    <property type="entry name" value="MFS_dom"/>
</dbReference>
<feature type="transmembrane region" description="Helical" evidence="4">
    <location>
        <begin position="319"/>
        <end position="342"/>
    </location>
</feature>
<dbReference type="PANTHER" id="PTHR23523:SF2">
    <property type="entry name" value="2-NITROIMIDAZOLE TRANSPORTER"/>
    <property type="match status" value="1"/>
</dbReference>
<feature type="transmembrane region" description="Helical" evidence="4">
    <location>
        <begin position="150"/>
        <end position="169"/>
    </location>
</feature>
<dbReference type="SUPFAM" id="SSF103473">
    <property type="entry name" value="MFS general substrate transporter"/>
    <property type="match status" value="1"/>
</dbReference>
<dbReference type="Gene3D" id="1.20.1250.20">
    <property type="entry name" value="MFS general substrate transporter like domains"/>
    <property type="match status" value="2"/>
</dbReference>
<evidence type="ECO:0000259" key="5">
    <source>
        <dbReference type="PROSITE" id="PS50850"/>
    </source>
</evidence>
<dbReference type="GO" id="GO:0022857">
    <property type="term" value="F:transmembrane transporter activity"/>
    <property type="evidence" value="ECO:0007669"/>
    <property type="project" value="InterPro"/>
</dbReference>
<dbReference type="CDD" id="cd17339">
    <property type="entry name" value="MFS_NIMT_CynX_like"/>
    <property type="match status" value="1"/>
</dbReference>
<name>A0A9D2B002_9SPHI</name>
<keyword evidence="1 4" id="KW-0812">Transmembrane</keyword>
<feature type="transmembrane region" description="Helical" evidence="4">
    <location>
        <begin position="93"/>
        <end position="110"/>
    </location>
</feature>
<feature type="transmembrane region" description="Helical" evidence="4">
    <location>
        <begin position="116"/>
        <end position="138"/>
    </location>
</feature>
<dbReference type="AlphaFoldDB" id="A0A9D2B002"/>
<dbReference type="InterPro" id="IPR052524">
    <property type="entry name" value="MFS_Cyanate_Porter"/>
</dbReference>
<dbReference type="InterPro" id="IPR011701">
    <property type="entry name" value="MFS"/>
</dbReference>
<evidence type="ECO:0000256" key="1">
    <source>
        <dbReference type="ARBA" id="ARBA00022692"/>
    </source>
</evidence>
<feature type="transmembrane region" description="Helical" evidence="4">
    <location>
        <begin position="21"/>
        <end position="40"/>
    </location>
</feature>
<feature type="transmembrane region" description="Helical" evidence="4">
    <location>
        <begin position="60"/>
        <end position="81"/>
    </location>
</feature>
<dbReference type="PANTHER" id="PTHR23523">
    <property type="match status" value="1"/>
</dbReference>
<reference evidence="6" key="2">
    <citation type="submission" date="2021-04" db="EMBL/GenBank/DDBJ databases">
        <authorList>
            <person name="Gilroy R."/>
        </authorList>
    </citation>
    <scope>NUCLEOTIDE SEQUENCE</scope>
    <source>
        <strain evidence="6">1719</strain>
    </source>
</reference>
<keyword evidence="3 4" id="KW-0472">Membrane</keyword>
<protein>
    <submittedName>
        <fullName evidence="6">MFS transporter</fullName>
    </submittedName>
</protein>
<evidence type="ECO:0000256" key="3">
    <source>
        <dbReference type="ARBA" id="ARBA00023136"/>
    </source>
</evidence>
<organism evidence="6 7">
    <name type="scientific">Candidatus Sphingobacterium stercoripullorum</name>
    <dbReference type="NCBI Taxonomy" id="2838759"/>
    <lineage>
        <taxon>Bacteria</taxon>
        <taxon>Pseudomonadati</taxon>
        <taxon>Bacteroidota</taxon>
        <taxon>Sphingobacteriia</taxon>
        <taxon>Sphingobacteriales</taxon>
        <taxon>Sphingobacteriaceae</taxon>
        <taxon>Sphingobacterium</taxon>
    </lineage>
</organism>
<evidence type="ECO:0000256" key="2">
    <source>
        <dbReference type="ARBA" id="ARBA00022989"/>
    </source>
</evidence>
<feature type="transmembrane region" description="Helical" evidence="4">
    <location>
        <begin position="229"/>
        <end position="251"/>
    </location>
</feature>
<sequence>MKNKDRVLSNERTVNHQNKNKLLYFFALFGVIIIAANLRAPLTAVGPVVAEISNELGLTSLWAGMITTIPLIAFALLSGFIPRLSKNTKMETVLFYSLLVLTLGLFIRQLGFVSTLFIGAALVGVAITVGNVLMPAYIKNNFPTNVGTVTGVYSVAMNLTAALAAGYSINLGELTNYGWKGSLGIWIILSLIACLVWLPLIRSPKVRNLKEANTENHTNLGTKIYRSKLAWAVTLFMGLQSLLYYCLVAWLPQVMQTWGMESEKSGWILSYVQFAQLPMTFLGAVIASKMKNQKPLAAVVGILFIVGLLGILIFKTDYIILWCICIGTASGLAFSLSMLFFVLRTSRTQHAAELSAMAQSFGYLIAAFGPPIFGALFDGFNSWVPSLALLLVLSFILLIAGLISGQSKTIEN</sequence>
<reference evidence="6" key="1">
    <citation type="journal article" date="2021" name="PeerJ">
        <title>Extensive microbial diversity within the chicken gut microbiome revealed by metagenomics and culture.</title>
        <authorList>
            <person name="Gilroy R."/>
            <person name="Ravi A."/>
            <person name="Getino M."/>
            <person name="Pursley I."/>
            <person name="Horton D.L."/>
            <person name="Alikhan N.F."/>
            <person name="Baker D."/>
            <person name="Gharbi K."/>
            <person name="Hall N."/>
            <person name="Watson M."/>
            <person name="Adriaenssens E.M."/>
            <person name="Foster-Nyarko E."/>
            <person name="Jarju S."/>
            <person name="Secka A."/>
            <person name="Antonio M."/>
            <person name="Oren A."/>
            <person name="Chaudhuri R.R."/>
            <person name="La Ragione R."/>
            <person name="Hildebrand F."/>
            <person name="Pallen M.J."/>
        </authorList>
    </citation>
    <scope>NUCLEOTIDE SEQUENCE</scope>
    <source>
        <strain evidence="6">1719</strain>
    </source>
</reference>
<dbReference type="PROSITE" id="PS50850">
    <property type="entry name" value="MFS"/>
    <property type="match status" value="1"/>
</dbReference>
<dbReference type="Proteomes" id="UP000824156">
    <property type="component" value="Unassembled WGS sequence"/>
</dbReference>
<evidence type="ECO:0000313" key="6">
    <source>
        <dbReference type="EMBL" id="HIX55391.1"/>
    </source>
</evidence>
<evidence type="ECO:0000313" key="7">
    <source>
        <dbReference type="Proteomes" id="UP000824156"/>
    </source>
</evidence>